<dbReference type="InterPro" id="IPR027417">
    <property type="entry name" value="P-loop_NTPase"/>
</dbReference>
<dbReference type="InterPro" id="IPR047088">
    <property type="entry name" value="ORC5_C"/>
</dbReference>
<organism evidence="2 3">
    <name type="scientific">Albugo candida</name>
    <dbReference type="NCBI Taxonomy" id="65357"/>
    <lineage>
        <taxon>Eukaryota</taxon>
        <taxon>Sar</taxon>
        <taxon>Stramenopiles</taxon>
        <taxon>Oomycota</taxon>
        <taxon>Peronosporomycetes</taxon>
        <taxon>Albuginales</taxon>
        <taxon>Albuginaceae</taxon>
        <taxon>Albugo</taxon>
    </lineage>
</organism>
<dbReference type="Proteomes" id="UP000053237">
    <property type="component" value="Unassembled WGS sequence"/>
</dbReference>
<dbReference type="STRING" id="65357.A0A024GLQ8"/>
<protein>
    <recommendedName>
        <fullName evidence="1">Origin recognition complex subunit 5 C-terminal domain-containing protein</fullName>
    </recommendedName>
</protein>
<dbReference type="EMBL" id="CAIX01000180">
    <property type="protein sequence ID" value="CCI47671.1"/>
    <property type="molecule type" value="Genomic_DNA"/>
</dbReference>
<dbReference type="PANTHER" id="PTHR12705:SF0">
    <property type="entry name" value="ORIGIN RECOGNITION COMPLEX SUBUNIT 5"/>
    <property type="match status" value="1"/>
</dbReference>
<dbReference type="Gene3D" id="3.40.50.300">
    <property type="entry name" value="P-loop containing nucleotide triphosphate hydrolases"/>
    <property type="match status" value="1"/>
</dbReference>
<dbReference type="InterPro" id="IPR020796">
    <property type="entry name" value="ORC5"/>
</dbReference>
<sequence>MVLIGRKLQIDTLEKYAKFTSLILLYGHPYTGKSIVLHNLLQERLHGQLIALVNGKMIYSTNDLYREVLLQLRKWLVQQGHQMNAEVEEDSSVTIKDIPVDEQGPDESCISTVSTIDSHDKKSSQSFTGRPTRKKLNFITFFRLLMQIIDHVEGISTCLKYRTVFIALDHAEYLVERNVISELPRLLRINDQLKLRMSNKSKWNVVFLIATRGISPGLMNNLSPFLPSLLHFPLYTIHEIADILMHQFQISPQWSNLFRKWIRAIADRLDADYNNWMEFRHTAIRLLPIFIAGIDHDTNPVNVEKFLIQTTHRQMLQNRSRDHQIIKEGEKTAFTRRSDFSFLRKGPADSLNQILLPRKCLFLLIASFLASFTLQQNDILFISASCNAMKKRKRQQAAEPGKSTGQNTNNQLQIGPKIFTHQRLSAIYFSLVLEHNSNSFQSIEEDQETREEVFTNIATLLRIKLMQRVSATQLLDNIKYRCLATWELVQDAAKSLQFPIDMYLNNHS</sequence>
<dbReference type="GO" id="GO:0006270">
    <property type="term" value="P:DNA replication initiation"/>
    <property type="evidence" value="ECO:0007669"/>
    <property type="project" value="TreeGrafter"/>
</dbReference>
<name>A0A024GLQ8_9STRA</name>
<dbReference type="GO" id="GO:0005664">
    <property type="term" value="C:nuclear origin of replication recognition complex"/>
    <property type="evidence" value="ECO:0007669"/>
    <property type="project" value="TreeGrafter"/>
</dbReference>
<evidence type="ECO:0000313" key="2">
    <source>
        <dbReference type="EMBL" id="CCI47671.1"/>
    </source>
</evidence>
<dbReference type="SUPFAM" id="SSF52540">
    <property type="entry name" value="P-loop containing nucleoside triphosphate hydrolases"/>
    <property type="match status" value="1"/>
</dbReference>
<accession>A0A024GLQ8</accession>
<dbReference type="PANTHER" id="PTHR12705">
    <property type="entry name" value="ORIGIN RECOGNITION COMPLEX SUBUNIT 5"/>
    <property type="match status" value="1"/>
</dbReference>
<evidence type="ECO:0000259" key="1">
    <source>
        <dbReference type="Pfam" id="PF14630"/>
    </source>
</evidence>
<dbReference type="Pfam" id="PF14630">
    <property type="entry name" value="ORC5_C"/>
    <property type="match status" value="1"/>
</dbReference>
<feature type="domain" description="Origin recognition complex subunit 5 C-terminal" evidence="1">
    <location>
        <begin position="356"/>
        <end position="504"/>
    </location>
</feature>
<keyword evidence="3" id="KW-1185">Reference proteome</keyword>
<dbReference type="GO" id="GO:0003688">
    <property type="term" value="F:DNA replication origin binding"/>
    <property type="evidence" value="ECO:0007669"/>
    <property type="project" value="TreeGrafter"/>
</dbReference>
<reference evidence="2 3" key="1">
    <citation type="submission" date="2012-05" db="EMBL/GenBank/DDBJ databases">
        <title>Recombination and specialization in a pathogen metapopulation.</title>
        <authorList>
            <person name="Gardiner A."/>
            <person name="Kemen E."/>
            <person name="Schultz-Larsen T."/>
            <person name="MacLean D."/>
            <person name="Van Oosterhout C."/>
            <person name="Jones J.D.G."/>
        </authorList>
    </citation>
    <scope>NUCLEOTIDE SEQUENCE [LARGE SCALE GENOMIC DNA]</scope>
    <source>
        <strain evidence="2 3">Ac Nc2</strain>
    </source>
</reference>
<proteinExistence type="predicted"/>
<evidence type="ECO:0000313" key="3">
    <source>
        <dbReference type="Proteomes" id="UP000053237"/>
    </source>
</evidence>
<dbReference type="AlphaFoldDB" id="A0A024GLQ8"/>
<dbReference type="InParanoid" id="A0A024GLQ8"/>
<comment type="caution">
    <text evidence="2">The sequence shown here is derived from an EMBL/GenBank/DDBJ whole genome shotgun (WGS) entry which is preliminary data.</text>
</comment>
<dbReference type="OrthoDB" id="365981at2759"/>
<gene>
    <name evidence="2" type="ORF">BN9_086780</name>
</gene>